<feature type="domain" description="Peptidase M20 dimerisation" evidence="5">
    <location>
        <begin position="199"/>
        <end position="298"/>
    </location>
</feature>
<comment type="caution">
    <text evidence="6">The sequence shown here is derived from an EMBL/GenBank/DDBJ whole genome shotgun (WGS) entry which is preliminary data.</text>
</comment>
<protein>
    <submittedName>
        <fullName evidence="6">Glutamate carboxypeptidase</fullName>
    </submittedName>
</protein>
<dbReference type="InterPro" id="IPR036264">
    <property type="entry name" value="Bact_exopeptidase_dim_dom"/>
</dbReference>
<evidence type="ECO:0000313" key="6">
    <source>
        <dbReference type="EMBL" id="PRZ06883.1"/>
    </source>
</evidence>
<keyword evidence="6" id="KW-0121">Carboxypeptidase</keyword>
<accession>A0ABX5EFW6</accession>
<keyword evidence="6" id="KW-0645">Protease</keyword>
<comment type="cofactor">
    <cofactor evidence="1">
        <name>Zn(2+)</name>
        <dbReference type="ChEBI" id="CHEBI:29105"/>
    </cofactor>
</comment>
<sequence>MTAPGPAGVLGTDDATDLLGRAREAAEGFVADLVELTSFDSGTWNPAGTRRAATWCADRLRSFGARTEIVEVHRTGPPVGPALVARLPVPGPGTVLLVGHTDTVYPDGTAAARPAVRDGDRLNGPGVSDDKGGVLAGIHAMRLLADLPGPHDGEVVLLLSPDEEVGSPQTVSLLTALAREADVVLGLECARENGDLVLGRKGACDVTVELRGRAAHAGIEPERGIDAAAAAAALVLSVRDAAAARPGVTINVGVLRAGTRPNVVADRARLEIEVRAPSAAALDEALLAVDDLVDAVAVGGVSGTTERSGSCPPLEPTPASRRLLDLAVRRGRRTGLAVDGALTGGVSDANFAAATGTPTLDGLGPVGGGDHSAAEWLDVATAPARIALLAGLVLDAGRLLAPQETPSRKEHP</sequence>
<evidence type="ECO:0000256" key="2">
    <source>
        <dbReference type="ARBA" id="ARBA00022723"/>
    </source>
</evidence>
<dbReference type="InterPro" id="IPR001261">
    <property type="entry name" value="ArgE/DapE_CS"/>
</dbReference>
<proteinExistence type="predicted"/>
<evidence type="ECO:0000256" key="4">
    <source>
        <dbReference type="ARBA" id="ARBA00022833"/>
    </source>
</evidence>
<evidence type="ECO:0000256" key="1">
    <source>
        <dbReference type="ARBA" id="ARBA00001947"/>
    </source>
</evidence>
<dbReference type="InterPro" id="IPR011650">
    <property type="entry name" value="Peptidase_M20_dimer"/>
</dbReference>
<dbReference type="Proteomes" id="UP000239895">
    <property type="component" value="Unassembled WGS sequence"/>
</dbReference>
<dbReference type="Gene3D" id="3.30.70.360">
    <property type="match status" value="1"/>
</dbReference>
<dbReference type="RefSeq" id="WP_106267014.1">
    <property type="nucleotide sequence ID" value="NZ_PVTX01000005.1"/>
</dbReference>
<dbReference type="Pfam" id="PF07687">
    <property type="entry name" value="M20_dimer"/>
    <property type="match status" value="1"/>
</dbReference>
<dbReference type="PIRSF" id="PIRSF037238">
    <property type="entry name" value="Carboxypeptidase_G2"/>
    <property type="match status" value="1"/>
</dbReference>
<keyword evidence="2" id="KW-0479">Metal-binding</keyword>
<evidence type="ECO:0000259" key="5">
    <source>
        <dbReference type="Pfam" id="PF07687"/>
    </source>
</evidence>
<dbReference type="InterPro" id="IPR002933">
    <property type="entry name" value="Peptidase_M20"/>
</dbReference>
<evidence type="ECO:0000313" key="7">
    <source>
        <dbReference type="Proteomes" id="UP000239895"/>
    </source>
</evidence>
<dbReference type="InterPro" id="IPR050072">
    <property type="entry name" value="Peptidase_M20A"/>
</dbReference>
<dbReference type="PANTHER" id="PTHR43808">
    <property type="entry name" value="ACETYLORNITHINE DEACETYLASE"/>
    <property type="match status" value="1"/>
</dbReference>
<dbReference type="EMBL" id="PVTX01000005">
    <property type="protein sequence ID" value="PRZ06883.1"/>
    <property type="molecule type" value="Genomic_DNA"/>
</dbReference>
<evidence type="ECO:0000256" key="3">
    <source>
        <dbReference type="ARBA" id="ARBA00022801"/>
    </source>
</evidence>
<dbReference type="Gene3D" id="3.40.630.10">
    <property type="entry name" value="Zn peptidases"/>
    <property type="match status" value="1"/>
</dbReference>
<gene>
    <name evidence="6" type="ORF">BCL65_10521</name>
</gene>
<keyword evidence="4" id="KW-0862">Zinc</keyword>
<dbReference type="GO" id="GO:0004180">
    <property type="term" value="F:carboxypeptidase activity"/>
    <property type="evidence" value="ECO:0007669"/>
    <property type="project" value="UniProtKB-KW"/>
</dbReference>
<dbReference type="InterPro" id="IPR017150">
    <property type="entry name" value="Pept_M20_glutamate_carboxypep"/>
</dbReference>
<dbReference type="PANTHER" id="PTHR43808:SF9">
    <property type="entry name" value="BLL0789 PROTEIN"/>
    <property type="match status" value="1"/>
</dbReference>
<name>A0ABX5EFW6_9MICO</name>
<keyword evidence="7" id="KW-1185">Reference proteome</keyword>
<dbReference type="PROSITE" id="PS00758">
    <property type="entry name" value="ARGE_DAPE_CPG2_1"/>
    <property type="match status" value="1"/>
</dbReference>
<keyword evidence="3" id="KW-0378">Hydrolase</keyword>
<dbReference type="Pfam" id="PF01546">
    <property type="entry name" value="Peptidase_M20"/>
    <property type="match status" value="1"/>
</dbReference>
<organism evidence="6 7">
    <name type="scientific">Isoptericola halotolerans</name>
    <dbReference type="NCBI Taxonomy" id="300560"/>
    <lineage>
        <taxon>Bacteria</taxon>
        <taxon>Bacillati</taxon>
        <taxon>Actinomycetota</taxon>
        <taxon>Actinomycetes</taxon>
        <taxon>Micrococcales</taxon>
        <taxon>Promicromonosporaceae</taxon>
        <taxon>Isoptericola</taxon>
    </lineage>
</organism>
<reference evidence="6 7" key="1">
    <citation type="submission" date="2018-03" db="EMBL/GenBank/DDBJ databases">
        <title>Comparative analysis of microorganisms from saline springs in Andes Mountain Range, Colombia.</title>
        <authorList>
            <person name="Rubin E."/>
        </authorList>
    </citation>
    <scope>NUCLEOTIDE SEQUENCE [LARGE SCALE GENOMIC DNA]</scope>
    <source>
        <strain evidence="6 7">CG 23</strain>
    </source>
</reference>
<dbReference type="SUPFAM" id="SSF53187">
    <property type="entry name" value="Zn-dependent exopeptidases"/>
    <property type="match status" value="1"/>
</dbReference>
<dbReference type="SUPFAM" id="SSF55031">
    <property type="entry name" value="Bacterial exopeptidase dimerisation domain"/>
    <property type="match status" value="1"/>
</dbReference>